<protein>
    <submittedName>
        <fullName evidence="1">Uncharacterized protein</fullName>
    </submittedName>
</protein>
<name>A0A067QK13_ZOONE</name>
<evidence type="ECO:0000313" key="2">
    <source>
        <dbReference type="Proteomes" id="UP000027135"/>
    </source>
</evidence>
<proteinExistence type="predicted"/>
<organism evidence="1 2">
    <name type="scientific">Zootermopsis nevadensis</name>
    <name type="common">Dampwood termite</name>
    <dbReference type="NCBI Taxonomy" id="136037"/>
    <lineage>
        <taxon>Eukaryota</taxon>
        <taxon>Metazoa</taxon>
        <taxon>Ecdysozoa</taxon>
        <taxon>Arthropoda</taxon>
        <taxon>Hexapoda</taxon>
        <taxon>Insecta</taxon>
        <taxon>Pterygota</taxon>
        <taxon>Neoptera</taxon>
        <taxon>Polyneoptera</taxon>
        <taxon>Dictyoptera</taxon>
        <taxon>Blattodea</taxon>
        <taxon>Blattoidea</taxon>
        <taxon>Termitoidae</taxon>
        <taxon>Termopsidae</taxon>
        <taxon>Zootermopsis</taxon>
    </lineage>
</organism>
<dbReference type="EMBL" id="KK853259">
    <property type="protein sequence ID" value="KDR09234.1"/>
    <property type="molecule type" value="Genomic_DNA"/>
</dbReference>
<dbReference type="Proteomes" id="UP000027135">
    <property type="component" value="Unassembled WGS sequence"/>
</dbReference>
<dbReference type="InParanoid" id="A0A067QK13"/>
<gene>
    <name evidence="1" type="ORF">L798_01103</name>
</gene>
<evidence type="ECO:0000313" key="1">
    <source>
        <dbReference type="EMBL" id="KDR09234.1"/>
    </source>
</evidence>
<accession>A0A067QK13</accession>
<sequence>MSLLHYPRFGLSSLNASSKFRSNNHCLTRVRFCANQIAYVGRHGDWCGEKRSLQHLSLLSTTIRSVTTDETKHKHCQGSAVWRRQCTCDIDFAASCNHAELW</sequence>
<dbReference type="AlphaFoldDB" id="A0A067QK13"/>
<keyword evidence="2" id="KW-1185">Reference proteome</keyword>
<reference evidence="1 2" key="1">
    <citation type="journal article" date="2014" name="Nat. Commun.">
        <title>Molecular traces of alternative social organization in a termite genome.</title>
        <authorList>
            <person name="Terrapon N."/>
            <person name="Li C."/>
            <person name="Robertson H.M."/>
            <person name="Ji L."/>
            <person name="Meng X."/>
            <person name="Booth W."/>
            <person name="Chen Z."/>
            <person name="Childers C.P."/>
            <person name="Glastad K.M."/>
            <person name="Gokhale K."/>
            <person name="Gowin J."/>
            <person name="Gronenberg W."/>
            <person name="Hermansen R.A."/>
            <person name="Hu H."/>
            <person name="Hunt B.G."/>
            <person name="Huylmans A.K."/>
            <person name="Khalil S.M."/>
            <person name="Mitchell R.D."/>
            <person name="Munoz-Torres M.C."/>
            <person name="Mustard J.A."/>
            <person name="Pan H."/>
            <person name="Reese J.T."/>
            <person name="Scharf M.E."/>
            <person name="Sun F."/>
            <person name="Vogel H."/>
            <person name="Xiao J."/>
            <person name="Yang W."/>
            <person name="Yang Z."/>
            <person name="Yang Z."/>
            <person name="Zhou J."/>
            <person name="Zhu J."/>
            <person name="Brent C.S."/>
            <person name="Elsik C.G."/>
            <person name="Goodisman M.A."/>
            <person name="Liberles D.A."/>
            <person name="Roe R.M."/>
            <person name="Vargo E.L."/>
            <person name="Vilcinskas A."/>
            <person name="Wang J."/>
            <person name="Bornberg-Bauer E."/>
            <person name="Korb J."/>
            <person name="Zhang G."/>
            <person name="Liebig J."/>
        </authorList>
    </citation>
    <scope>NUCLEOTIDE SEQUENCE [LARGE SCALE GENOMIC DNA]</scope>
    <source>
        <tissue evidence="1">Whole organism</tissue>
    </source>
</reference>